<proteinExistence type="predicted"/>
<evidence type="ECO:0000313" key="2">
    <source>
        <dbReference type="EMBL" id="GFO14524.1"/>
    </source>
</evidence>
<evidence type="ECO:0000256" key="1">
    <source>
        <dbReference type="SAM" id="MobiDB-lite"/>
    </source>
</evidence>
<keyword evidence="3" id="KW-1185">Reference proteome</keyword>
<sequence>MSESEENPVQKPSTPILDELNWKGRRPTLPTLTGPTQRDLLQLLLPKEDSASSWNMVLGWFQKLFPRQNVIRDHIESLKKEAKTTKWERASLDILVLPFVDSL</sequence>
<feature type="region of interest" description="Disordered" evidence="1">
    <location>
        <begin position="1"/>
        <end position="31"/>
    </location>
</feature>
<reference evidence="2 3" key="1">
    <citation type="journal article" date="2021" name="Elife">
        <title>Chloroplast acquisition without the gene transfer in kleptoplastic sea slugs, Plakobranchus ocellatus.</title>
        <authorList>
            <person name="Maeda T."/>
            <person name="Takahashi S."/>
            <person name="Yoshida T."/>
            <person name="Shimamura S."/>
            <person name="Takaki Y."/>
            <person name="Nagai Y."/>
            <person name="Toyoda A."/>
            <person name="Suzuki Y."/>
            <person name="Arimoto A."/>
            <person name="Ishii H."/>
            <person name="Satoh N."/>
            <person name="Nishiyama T."/>
            <person name="Hasebe M."/>
            <person name="Maruyama T."/>
            <person name="Minagawa J."/>
            <person name="Obokata J."/>
            <person name="Shigenobu S."/>
        </authorList>
    </citation>
    <scope>NUCLEOTIDE SEQUENCE [LARGE SCALE GENOMIC DNA]</scope>
</reference>
<name>A0AAV4B3B1_9GAST</name>
<accession>A0AAV4B3B1</accession>
<comment type="caution">
    <text evidence="2">The sequence shown here is derived from an EMBL/GenBank/DDBJ whole genome shotgun (WGS) entry which is preliminary data.</text>
</comment>
<protein>
    <submittedName>
        <fullName evidence="2">Uncharacterized protein</fullName>
    </submittedName>
</protein>
<dbReference type="AlphaFoldDB" id="A0AAV4B3B1"/>
<dbReference type="EMBL" id="BLXT01004580">
    <property type="protein sequence ID" value="GFO14524.1"/>
    <property type="molecule type" value="Genomic_DNA"/>
</dbReference>
<dbReference type="Proteomes" id="UP000735302">
    <property type="component" value="Unassembled WGS sequence"/>
</dbReference>
<organism evidence="2 3">
    <name type="scientific">Plakobranchus ocellatus</name>
    <dbReference type="NCBI Taxonomy" id="259542"/>
    <lineage>
        <taxon>Eukaryota</taxon>
        <taxon>Metazoa</taxon>
        <taxon>Spiralia</taxon>
        <taxon>Lophotrochozoa</taxon>
        <taxon>Mollusca</taxon>
        <taxon>Gastropoda</taxon>
        <taxon>Heterobranchia</taxon>
        <taxon>Euthyneura</taxon>
        <taxon>Panpulmonata</taxon>
        <taxon>Sacoglossa</taxon>
        <taxon>Placobranchoidea</taxon>
        <taxon>Plakobranchidae</taxon>
        <taxon>Plakobranchus</taxon>
    </lineage>
</organism>
<gene>
    <name evidence="2" type="ORF">PoB_004102900</name>
</gene>
<evidence type="ECO:0000313" key="3">
    <source>
        <dbReference type="Proteomes" id="UP000735302"/>
    </source>
</evidence>